<keyword evidence="1" id="KW-0472">Membrane</keyword>
<keyword evidence="1" id="KW-1133">Transmembrane helix</keyword>
<keyword evidence="3" id="KW-1185">Reference proteome</keyword>
<organism evidence="2 3">
    <name type="scientific">Hyphomonas hirschiana VP5</name>
    <dbReference type="NCBI Taxonomy" id="1280951"/>
    <lineage>
        <taxon>Bacteria</taxon>
        <taxon>Pseudomonadati</taxon>
        <taxon>Pseudomonadota</taxon>
        <taxon>Alphaproteobacteria</taxon>
        <taxon>Hyphomonadales</taxon>
        <taxon>Hyphomonadaceae</taxon>
        <taxon>Hyphomonas</taxon>
    </lineage>
</organism>
<proteinExistence type="predicted"/>
<feature type="transmembrane region" description="Helical" evidence="1">
    <location>
        <begin position="12"/>
        <end position="32"/>
    </location>
</feature>
<evidence type="ECO:0000313" key="3">
    <source>
        <dbReference type="Proteomes" id="UP000025061"/>
    </source>
</evidence>
<keyword evidence="1" id="KW-0812">Transmembrane</keyword>
<protein>
    <submittedName>
        <fullName evidence="2">Uncharacterized protein</fullName>
    </submittedName>
</protein>
<feature type="transmembrane region" description="Helical" evidence="1">
    <location>
        <begin position="97"/>
        <end position="115"/>
    </location>
</feature>
<reference evidence="2 3" key="1">
    <citation type="submission" date="2013-04" db="EMBL/GenBank/DDBJ databases">
        <title>Hyphomonas hirschiana VP5 Genome Sequencing.</title>
        <authorList>
            <person name="Lai Q."/>
            <person name="Shao Z."/>
        </authorList>
    </citation>
    <scope>NUCLEOTIDE SEQUENCE [LARGE SCALE GENOMIC DNA]</scope>
    <source>
        <strain evidence="2 3">VP5</strain>
    </source>
</reference>
<dbReference type="OrthoDB" id="7619100at2"/>
<gene>
    <name evidence="2" type="ORF">HHI_09202</name>
</gene>
<name>A0A059FSV2_9PROT</name>
<dbReference type="PATRIC" id="fig|1280951.3.peg.1856"/>
<evidence type="ECO:0000256" key="1">
    <source>
        <dbReference type="SAM" id="Phobius"/>
    </source>
</evidence>
<dbReference type="Proteomes" id="UP000025061">
    <property type="component" value="Unassembled WGS sequence"/>
</dbReference>
<feature type="transmembrane region" description="Helical" evidence="1">
    <location>
        <begin position="52"/>
        <end position="76"/>
    </location>
</feature>
<comment type="caution">
    <text evidence="2">The sequence shown here is derived from an EMBL/GenBank/DDBJ whole genome shotgun (WGS) entry which is preliminary data.</text>
</comment>
<dbReference type="AlphaFoldDB" id="A0A059FSV2"/>
<evidence type="ECO:0000313" key="2">
    <source>
        <dbReference type="EMBL" id="KCZ93561.1"/>
    </source>
</evidence>
<feature type="transmembrane region" description="Helical" evidence="1">
    <location>
        <begin position="121"/>
        <end position="145"/>
    </location>
</feature>
<dbReference type="RefSeq" id="WP_011648046.1">
    <property type="nucleotide sequence ID" value="NZ_ARYI01000007.1"/>
</dbReference>
<dbReference type="EMBL" id="ARYI01000007">
    <property type="protein sequence ID" value="KCZ93561.1"/>
    <property type="molecule type" value="Genomic_DNA"/>
</dbReference>
<accession>A0A059FSV2</accession>
<sequence length="149" mass="16549">MSLQMGLKDISFREKTAWAMVIVLIAGGFFYFDKVVSLSRATGETAPPIIGFVIAYVILIVIASVIVMTVLSVAAGKEADQPADEREKIISDKAGNWSSYVLTVPALGALWHYSVSMDGNMLFHLIFLSLMLSQIFEYVFQIFLYRRGV</sequence>